<dbReference type="PANTHER" id="PTHR12709">
    <property type="entry name" value="DNA-DIRECTED RNA POLYMERASE II, III"/>
    <property type="match status" value="1"/>
</dbReference>
<dbReference type="PANTHER" id="PTHR12709:SF5">
    <property type="entry name" value="DNA-DIRECTED RNA POLYMERASE I SUBUNIT RPA43"/>
    <property type="match status" value="1"/>
</dbReference>
<dbReference type="Gene3D" id="3.30.1490.120">
    <property type="entry name" value="RNA polymerase Rpb7-like, N-terminal domain"/>
    <property type="match status" value="1"/>
</dbReference>
<dbReference type="AlphaFoldDB" id="A0A9P0YH30"/>
<keyword evidence="3 5" id="KW-0804">Transcription</keyword>
<proteinExistence type="predicted"/>
<keyword evidence="7" id="KW-1185">Reference proteome</keyword>
<dbReference type="Proteomes" id="UP001152484">
    <property type="component" value="Unassembled WGS sequence"/>
</dbReference>
<comment type="subcellular location">
    <subcellularLocation>
        <location evidence="1 5">Nucleus</location>
    </subcellularLocation>
</comment>
<reference evidence="6" key="1">
    <citation type="submission" date="2022-07" db="EMBL/GenBank/DDBJ databases">
        <authorList>
            <person name="Macas J."/>
            <person name="Novak P."/>
            <person name="Neumann P."/>
        </authorList>
    </citation>
    <scope>NUCLEOTIDE SEQUENCE</scope>
</reference>
<protein>
    <recommendedName>
        <fullName evidence="5">DNA-directed RNA polymerase subunit</fullName>
    </recommendedName>
</protein>
<sequence length="219" mass="24830">MDGLKQSEANLVVYVHPSKSMNVKDAVYHELSSMLFKFDEALDGVVLSYKTKFDSKLAKILPGIHPYFGVRFQAQLLLFSPKLNMLLEGEVVKVCPQSIHIIVLGFSSAIISDDDMHGKFKYKIKHREEVFVSKSHKRHKIKVGTIVRFSVKSFDEEILHICGSLNLAGTGSVAWLEQNTAEMIDRGSERPVEQVQTDNGRMMGDEETNAHRHMKKVKR</sequence>
<dbReference type="EMBL" id="CAMAPE010000002">
    <property type="protein sequence ID" value="CAH9054723.1"/>
    <property type="molecule type" value="Genomic_DNA"/>
</dbReference>
<evidence type="ECO:0000256" key="3">
    <source>
        <dbReference type="ARBA" id="ARBA00023163"/>
    </source>
</evidence>
<organism evidence="6 7">
    <name type="scientific">Cuscuta europaea</name>
    <name type="common">European dodder</name>
    <dbReference type="NCBI Taxonomy" id="41803"/>
    <lineage>
        <taxon>Eukaryota</taxon>
        <taxon>Viridiplantae</taxon>
        <taxon>Streptophyta</taxon>
        <taxon>Embryophyta</taxon>
        <taxon>Tracheophyta</taxon>
        <taxon>Spermatophyta</taxon>
        <taxon>Magnoliopsida</taxon>
        <taxon>eudicotyledons</taxon>
        <taxon>Gunneridae</taxon>
        <taxon>Pentapetalae</taxon>
        <taxon>asterids</taxon>
        <taxon>lamiids</taxon>
        <taxon>Solanales</taxon>
        <taxon>Convolvulaceae</taxon>
        <taxon>Cuscuteae</taxon>
        <taxon>Cuscuta</taxon>
        <taxon>Cuscuta subgen. Cuscuta</taxon>
    </lineage>
</organism>
<gene>
    <name evidence="6" type="ORF">CEURO_LOCUS699</name>
</gene>
<accession>A0A9P0YH30</accession>
<evidence type="ECO:0000313" key="6">
    <source>
        <dbReference type="EMBL" id="CAH9054723.1"/>
    </source>
</evidence>
<dbReference type="GO" id="GO:0006352">
    <property type="term" value="P:DNA-templated transcription initiation"/>
    <property type="evidence" value="ECO:0007669"/>
    <property type="project" value="UniProtKB-UniRule"/>
</dbReference>
<dbReference type="InterPro" id="IPR036898">
    <property type="entry name" value="RNA_pol_Rpb7-like_N_sf"/>
</dbReference>
<comment type="caution">
    <text evidence="6">The sequence shown here is derived from an EMBL/GenBank/DDBJ whole genome shotgun (WGS) entry which is preliminary data.</text>
</comment>
<dbReference type="Gene3D" id="2.40.50.1060">
    <property type="match status" value="1"/>
</dbReference>
<evidence type="ECO:0000256" key="5">
    <source>
        <dbReference type="RuleBase" id="RU369086"/>
    </source>
</evidence>
<dbReference type="FunFam" id="3.30.1490.120:FF:000006">
    <property type="entry name" value="DNA-directed RNA polymerase"/>
    <property type="match status" value="1"/>
</dbReference>
<evidence type="ECO:0000256" key="2">
    <source>
        <dbReference type="ARBA" id="ARBA00022478"/>
    </source>
</evidence>
<dbReference type="InterPro" id="IPR045113">
    <property type="entry name" value="Rpb7-like"/>
</dbReference>
<dbReference type="GO" id="GO:0005736">
    <property type="term" value="C:RNA polymerase I complex"/>
    <property type="evidence" value="ECO:0007669"/>
    <property type="project" value="TreeGrafter"/>
</dbReference>
<name>A0A9P0YH30_CUSEU</name>
<evidence type="ECO:0000256" key="4">
    <source>
        <dbReference type="ARBA" id="ARBA00023242"/>
    </source>
</evidence>
<evidence type="ECO:0000256" key="1">
    <source>
        <dbReference type="ARBA" id="ARBA00004123"/>
    </source>
</evidence>
<dbReference type="OrthoDB" id="10250504at2759"/>
<evidence type="ECO:0000313" key="7">
    <source>
        <dbReference type="Proteomes" id="UP001152484"/>
    </source>
</evidence>
<comment type="function">
    <text evidence="5">DNA-dependent RNA polymerase which catalyzes the transcription of DNA into RNA using the four ribonucleoside triphosphates as substrates.</text>
</comment>
<dbReference type="GO" id="GO:0006362">
    <property type="term" value="P:transcription elongation by RNA polymerase I"/>
    <property type="evidence" value="ECO:0007669"/>
    <property type="project" value="TreeGrafter"/>
</dbReference>
<keyword evidence="4 5" id="KW-0539">Nucleus</keyword>
<keyword evidence="2 5" id="KW-0240">DNA-directed RNA polymerase</keyword>